<reference evidence="2 3" key="2">
    <citation type="submission" date="2018-05" db="EMBL/GenBank/DDBJ databases">
        <authorList>
            <person name="Lanie J.A."/>
            <person name="Ng W.-L."/>
            <person name="Kazmierczak K.M."/>
            <person name="Andrzejewski T.M."/>
            <person name="Davidsen T.M."/>
            <person name="Wayne K.J."/>
            <person name="Tettelin H."/>
            <person name="Glass J.I."/>
            <person name="Rusch D."/>
            <person name="Podicherti R."/>
            <person name="Tsui H.-C.T."/>
            <person name="Winkler M.E."/>
        </authorList>
    </citation>
    <scope>NUCLEOTIDE SEQUENCE [LARGE SCALE GENOMIC DNA]</scope>
    <source>
        <strain evidence="2 3">C305</strain>
    </source>
</reference>
<name>A0A2U2X0X2_9FLAO</name>
<evidence type="ECO:0000313" key="2">
    <source>
        <dbReference type="EMBL" id="PWH81437.1"/>
    </source>
</evidence>
<dbReference type="RefSeq" id="WP_109360637.1">
    <property type="nucleotide sequence ID" value="NZ_QFRJ01000017.1"/>
</dbReference>
<accession>A0A2U2X0X2</accession>
<comment type="caution">
    <text evidence="2">The sequence shown here is derived from an EMBL/GenBank/DDBJ whole genome shotgun (WGS) entry which is preliminary data.</text>
</comment>
<dbReference type="AlphaFoldDB" id="A0A2U2X0X2"/>
<organism evidence="2 3">
    <name type="scientific">Brumimicrobium oceani</name>
    <dbReference type="NCBI Taxonomy" id="2100725"/>
    <lineage>
        <taxon>Bacteria</taxon>
        <taxon>Pseudomonadati</taxon>
        <taxon>Bacteroidota</taxon>
        <taxon>Flavobacteriia</taxon>
        <taxon>Flavobacteriales</taxon>
        <taxon>Crocinitomicaceae</taxon>
        <taxon>Brumimicrobium</taxon>
    </lineage>
</organism>
<proteinExistence type="predicted"/>
<reference evidence="2 3" key="1">
    <citation type="submission" date="2018-05" db="EMBL/GenBank/DDBJ databases">
        <title>Brumimicrobium oceani sp. nov., isolated from coastal sediment.</title>
        <authorList>
            <person name="Kou Y."/>
        </authorList>
    </citation>
    <scope>NUCLEOTIDE SEQUENCE [LARGE SCALE GENOMIC DNA]</scope>
    <source>
        <strain evidence="2 3">C305</strain>
    </source>
</reference>
<feature type="chain" id="PRO_5015787600" evidence="1">
    <location>
        <begin position="20"/>
        <end position="137"/>
    </location>
</feature>
<protein>
    <submittedName>
        <fullName evidence="2">Uncharacterized protein</fullName>
    </submittedName>
</protein>
<dbReference type="OrthoDB" id="9861332at2"/>
<sequence>MKKLLLSLFALTFSLAIFGQQNLYSDTKVQVQFTVEQFTDAVNDNFFEYYSFEMTNISQQDVSFTPDFIYVTETGDQRSSTTHDENNVIHLAPGETVKGDISDHDNLTLFKQFLVGNSGKKAANSTITVQSVSINYQ</sequence>
<evidence type="ECO:0000313" key="3">
    <source>
        <dbReference type="Proteomes" id="UP000245370"/>
    </source>
</evidence>
<dbReference type="EMBL" id="QFRJ01000017">
    <property type="protein sequence ID" value="PWH81437.1"/>
    <property type="molecule type" value="Genomic_DNA"/>
</dbReference>
<keyword evidence="1" id="KW-0732">Signal</keyword>
<evidence type="ECO:0000256" key="1">
    <source>
        <dbReference type="SAM" id="SignalP"/>
    </source>
</evidence>
<feature type="signal peptide" evidence="1">
    <location>
        <begin position="1"/>
        <end position="19"/>
    </location>
</feature>
<dbReference type="Proteomes" id="UP000245370">
    <property type="component" value="Unassembled WGS sequence"/>
</dbReference>
<gene>
    <name evidence="2" type="ORF">DIT68_14990</name>
</gene>
<keyword evidence="3" id="KW-1185">Reference proteome</keyword>